<proteinExistence type="predicted"/>
<organism evidence="4">
    <name type="scientific">Haemonchus placei</name>
    <name type="common">Barber's pole worm</name>
    <dbReference type="NCBI Taxonomy" id="6290"/>
    <lineage>
        <taxon>Eukaryota</taxon>
        <taxon>Metazoa</taxon>
        <taxon>Ecdysozoa</taxon>
        <taxon>Nematoda</taxon>
        <taxon>Chromadorea</taxon>
        <taxon>Rhabditida</taxon>
        <taxon>Rhabditina</taxon>
        <taxon>Rhabditomorpha</taxon>
        <taxon>Strongyloidea</taxon>
        <taxon>Trichostrongylidae</taxon>
        <taxon>Haemonchus</taxon>
    </lineage>
</organism>
<evidence type="ECO:0000313" key="3">
    <source>
        <dbReference type="Proteomes" id="UP000268014"/>
    </source>
</evidence>
<reference evidence="2 3" key="2">
    <citation type="submission" date="2018-11" db="EMBL/GenBank/DDBJ databases">
        <authorList>
            <consortium name="Pathogen Informatics"/>
        </authorList>
    </citation>
    <scope>NUCLEOTIDE SEQUENCE [LARGE SCALE GENOMIC DNA]</scope>
    <source>
        <strain evidence="2 3">MHpl1</strain>
    </source>
</reference>
<name>A0A0N4X1D6_HAEPC</name>
<accession>A0A0N4X1D6</accession>
<dbReference type="WBParaSite" id="HPLM_0001812701-mRNA-1">
    <property type="protein sequence ID" value="HPLM_0001812701-mRNA-1"/>
    <property type="gene ID" value="HPLM_0001812701"/>
</dbReference>
<reference evidence="4" key="1">
    <citation type="submission" date="2017-02" db="UniProtKB">
        <authorList>
            <consortium name="WormBaseParasite"/>
        </authorList>
    </citation>
    <scope>IDENTIFICATION</scope>
</reference>
<evidence type="ECO:0000313" key="4">
    <source>
        <dbReference type="WBParaSite" id="HPLM_0001812701-mRNA-1"/>
    </source>
</evidence>
<protein>
    <submittedName>
        <fullName evidence="4">Secreted protein</fullName>
    </submittedName>
</protein>
<keyword evidence="3" id="KW-1185">Reference proteome</keyword>
<evidence type="ECO:0000256" key="1">
    <source>
        <dbReference type="SAM" id="SignalP"/>
    </source>
</evidence>
<gene>
    <name evidence="2" type="ORF">HPLM_LOCUS18119</name>
</gene>
<keyword evidence="1" id="KW-0732">Signal</keyword>
<dbReference type="Proteomes" id="UP000268014">
    <property type="component" value="Unassembled WGS sequence"/>
</dbReference>
<dbReference type="AlphaFoldDB" id="A0A0N4X1D6"/>
<feature type="signal peptide" evidence="1">
    <location>
        <begin position="1"/>
        <end position="29"/>
    </location>
</feature>
<feature type="chain" id="PRO_5043124338" evidence="1">
    <location>
        <begin position="30"/>
        <end position="134"/>
    </location>
</feature>
<sequence>MCMCLCRRRALILIYFYPLSVVLVTTTAAAAAGGGSSSSTTDRSSSFALRQRRNSGGLINVLLHSMDRILSATSNRSISLIECANAIAQWWNAAIWSSVQASDSFVNSLNIREVQMHGLSEWAHLPVLSKLSIG</sequence>
<evidence type="ECO:0000313" key="2">
    <source>
        <dbReference type="EMBL" id="VDO69105.1"/>
    </source>
</evidence>
<dbReference type="EMBL" id="UZAF01020350">
    <property type="protein sequence ID" value="VDO69105.1"/>
    <property type="molecule type" value="Genomic_DNA"/>
</dbReference>